<evidence type="ECO:0000256" key="5">
    <source>
        <dbReference type="PIRSR" id="PIRSR009283-1"/>
    </source>
</evidence>
<name>A0A221P6W4_9ACTN</name>
<feature type="binding site" evidence="5">
    <location>
        <position position="224"/>
    </location>
    <ligand>
        <name>Fe cation</name>
        <dbReference type="ChEBI" id="CHEBI:24875"/>
    </ligand>
</feature>
<organism evidence="7 8">
    <name type="scientific">Streptomyces pluripotens</name>
    <dbReference type="NCBI Taxonomy" id="1355015"/>
    <lineage>
        <taxon>Bacteria</taxon>
        <taxon>Bacillati</taxon>
        <taxon>Actinomycetota</taxon>
        <taxon>Actinomycetes</taxon>
        <taxon>Kitasatosporales</taxon>
        <taxon>Streptomycetaceae</taxon>
        <taxon>Streptomyces</taxon>
    </lineage>
</organism>
<dbReference type="EMBL" id="CP022433">
    <property type="protein sequence ID" value="ASN28009.1"/>
    <property type="molecule type" value="Genomic_DNA"/>
</dbReference>
<protein>
    <submittedName>
        <fullName evidence="7">4-hydroxyphenylpyruvate dioxygenase</fullName>
    </submittedName>
</protein>
<dbReference type="GO" id="GO:0003868">
    <property type="term" value="F:4-hydroxyphenylpyruvate dioxygenase activity"/>
    <property type="evidence" value="ECO:0007669"/>
    <property type="project" value="InterPro"/>
</dbReference>
<dbReference type="SUPFAM" id="SSF54593">
    <property type="entry name" value="Glyoxalase/Bleomycin resistance protein/Dihydroxybiphenyl dioxygenase"/>
    <property type="match status" value="1"/>
</dbReference>
<keyword evidence="3" id="KW-0677">Repeat</keyword>
<dbReference type="KEGG" id="splu:LK06_031630"/>
<dbReference type="InterPro" id="IPR029068">
    <property type="entry name" value="Glyas_Bleomycin-R_OHBP_Dase"/>
</dbReference>
<keyword evidence="8" id="KW-1185">Reference proteome</keyword>
<sequence>MTVNGIAYLEFHCEDARKYAAQLRDGYGFTVAAAPGRHPEDLTRVIARQGDITLVLTSAAAPDHPVNTFVARHGDGVAVLALRCDDAEDATEQARAAVARGATATGDTGIEGFGDLTLRFVGADDPLLSGPEPAPGGPLREIDHLAVCLPAGTLHPAVRHSVGVLGFRIIFREYLEVGDQAMDSTVVQSPCGGITLTLIEPDPTREPGQIDRFLEAHGGAGVQHLAYRTDDIAGAVRALTARDVAFLTTPGAYYDSLADRLGATGIPVGTLRELDLLVDQDHGGQLFQIFTRSTHPRNTFFQELIERRGADTFGSANIKALYEAVERERGDL</sequence>
<dbReference type="GO" id="GO:0006572">
    <property type="term" value="P:L-tyrosine catabolic process"/>
    <property type="evidence" value="ECO:0007669"/>
    <property type="project" value="TreeGrafter"/>
</dbReference>
<keyword evidence="7" id="KW-0670">Pyruvate</keyword>
<dbReference type="CDD" id="cd07250">
    <property type="entry name" value="HPPD_C_like"/>
    <property type="match status" value="1"/>
</dbReference>
<evidence type="ECO:0000256" key="1">
    <source>
        <dbReference type="ARBA" id="ARBA00005877"/>
    </source>
</evidence>
<dbReference type="Pfam" id="PF14696">
    <property type="entry name" value="Glyoxalase_5"/>
    <property type="match status" value="1"/>
</dbReference>
<evidence type="ECO:0000259" key="6">
    <source>
        <dbReference type="PROSITE" id="PS51819"/>
    </source>
</evidence>
<dbReference type="PANTHER" id="PTHR11959">
    <property type="entry name" value="4-HYDROXYPHENYLPYRUVATE DIOXYGENASE"/>
    <property type="match status" value="1"/>
</dbReference>
<keyword evidence="2 5" id="KW-0479">Metal-binding</keyword>
<dbReference type="Proteomes" id="UP000031501">
    <property type="component" value="Chromosome"/>
</dbReference>
<dbReference type="Pfam" id="PF13669">
    <property type="entry name" value="Glyoxalase_4"/>
    <property type="match status" value="1"/>
</dbReference>
<keyword evidence="7" id="KW-0560">Oxidoreductase</keyword>
<feature type="domain" description="VOC" evidence="6">
    <location>
        <begin position="141"/>
        <end position="292"/>
    </location>
</feature>
<dbReference type="NCBIfam" id="TIGR01263">
    <property type="entry name" value="4HPPD"/>
    <property type="match status" value="1"/>
</dbReference>
<evidence type="ECO:0000256" key="3">
    <source>
        <dbReference type="ARBA" id="ARBA00022737"/>
    </source>
</evidence>
<feature type="domain" description="VOC" evidence="6">
    <location>
        <begin position="5"/>
        <end position="133"/>
    </location>
</feature>
<dbReference type="OrthoDB" id="9780241at2"/>
<feature type="binding site" evidence="5">
    <location>
        <position position="144"/>
    </location>
    <ligand>
        <name>Fe cation</name>
        <dbReference type="ChEBI" id="CHEBI:24875"/>
    </ligand>
</feature>
<feature type="binding site" evidence="5">
    <location>
        <position position="303"/>
    </location>
    <ligand>
        <name>Fe cation</name>
        <dbReference type="ChEBI" id="CHEBI:24875"/>
    </ligand>
</feature>
<dbReference type="InterPro" id="IPR037523">
    <property type="entry name" value="VOC_core"/>
</dbReference>
<dbReference type="PROSITE" id="PS51819">
    <property type="entry name" value="VOC"/>
    <property type="match status" value="2"/>
</dbReference>
<dbReference type="Gene3D" id="3.10.180.10">
    <property type="entry name" value="2,3-Dihydroxybiphenyl 1,2-Dioxygenase, domain 1"/>
    <property type="match status" value="2"/>
</dbReference>
<dbReference type="AlphaFoldDB" id="A0A221P6W4"/>
<dbReference type="InterPro" id="IPR041736">
    <property type="entry name" value="4OHPhenylPyrv_dOase_N"/>
</dbReference>
<dbReference type="CDD" id="cd08342">
    <property type="entry name" value="HPPD_N_like"/>
    <property type="match status" value="1"/>
</dbReference>
<comment type="similarity">
    <text evidence="1">Belongs to the 4HPPD family.</text>
</comment>
<dbReference type="PANTHER" id="PTHR11959:SF1">
    <property type="entry name" value="4-HYDROXYPHENYLPYRUVATE DIOXYGENASE"/>
    <property type="match status" value="1"/>
</dbReference>
<dbReference type="STRING" id="1355015.LK06_031630"/>
<dbReference type="RefSeq" id="WP_039649844.1">
    <property type="nucleotide sequence ID" value="NZ_CP021080.1"/>
</dbReference>
<reference evidence="7 8" key="1">
    <citation type="submission" date="2017-07" db="EMBL/GenBank/DDBJ databases">
        <title>Genome sequence of Streptomyces pluripotens MUSC 137T.</title>
        <authorList>
            <person name="Ser H.-L."/>
            <person name="Lee L.-H."/>
        </authorList>
    </citation>
    <scope>NUCLEOTIDE SEQUENCE [LARGE SCALE GENOMIC DNA]</scope>
    <source>
        <strain evidence="7 8">MUSC 137</strain>
    </source>
</reference>
<proteinExistence type="inferred from homology"/>
<evidence type="ECO:0000313" key="7">
    <source>
        <dbReference type="EMBL" id="ASN28009.1"/>
    </source>
</evidence>
<evidence type="ECO:0000256" key="4">
    <source>
        <dbReference type="ARBA" id="ARBA00023004"/>
    </source>
</evidence>
<dbReference type="InterPro" id="IPR005956">
    <property type="entry name" value="4OHPhenylPyrv_dOase"/>
</dbReference>
<keyword evidence="7" id="KW-0223">Dioxygenase</keyword>
<keyword evidence="4 5" id="KW-0408">Iron</keyword>
<dbReference type="GO" id="GO:0046872">
    <property type="term" value="F:metal ion binding"/>
    <property type="evidence" value="ECO:0007669"/>
    <property type="project" value="UniProtKB-KW"/>
</dbReference>
<comment type="cofactor">
    <cofactor evidence="5">
        <name>Fe cation</name>
        <dbReference type="ChEBI" id="CHEBI:24875"/>
    </cofactor>
    <text evidence="5">Binds 1 Fe cation per subunit.</text>
</comment>
<gene>
    <name evidence="7" type="primary">hppD</name>
    <name evidence="7" type="ORF">LK07_32830</name>
</gene>
<dbReference type="PIRSF" id="PIRSF009283">
    <property type="entry name" value="HPP_dOase"/>
    <property type="match status" value="1"/>
</dbReference>
<accession>A0A221P6W4</accession>
<evidence type="ECO:0000313" key="8">
    <source>
        <dbReference type="Proteomes" id="UP000031501"/>
    </source>
</evidence>
<dbReference type="InterPro" id="IPR041735">
    <property type="entry name" value="4OHPhenylPyrv_dOase_C"/>
</dbReference>
<evidence type="ECO:0000256" key="2">
    <source>
        <dbReference type="ARBA" id="ARBA00022723"/>
    </source>
</evidence>